<dbReference type="Proteomes" id="UP000203203">
    <property type="component" value="Segment"/>
</dbReference>
<proteinExistence type="predicted"/>
<dbReference type="GeneID" id="26632726"/>
<accession>A0A0K0L9P8</accession>
<reference evidence="2" key="1">
    <citation type="submission" date="2014-08" db="EMBL/GenBank/DDBJ databases">
        <authorList>
            <person name="Gozdek A."/>
            <person name="Dabrowski K."/>
            <person name="Lobocka M."/>
        </authorList>
    </citation>
    <scope>NUCLEOTIDE SEQUENCE [LARGE SCALE GENOMIC DNA]</scope>
</reference>
<name>A0A0K0L9P8_9CAUD</name>
<evidence type="ECO:0000313" key="1">
    <source>
        <dbReference type="EMBL" id="AIW01852.1"/>
    </source>
</evidence>
<dbReference type="KEGG" id="vg:26632726"/>
<dbReference type="EMBL" id="KM434186">
    <property type="protein sequence ID" value="AIW01852.1"/>
    <property type="molecule type" value="Genomic_DNA"/>
</dbReference>
<keyword evidence="2" id="KW-1185">Reference proteome</keyword>
<evidence type="ECO:0000313" key="2">
    <source>
        <dbReference type="Proteomes" id="UP000203203"/>
    </source>
</evidence>
<organism evidence="1 2">
    <name type="scientific">Pseudomonas phage vB_PaeM_PS24</name>
    <dbReference type="NCBI Taxonomy" id="1542092"/>
    <lineage>
        <taxon>Viruses</taxon>
        <taxon>Duplodnaviria</taxon>
        <taxon>Heunggongvirae</taxon>
        <taxon>Uroviricota</taxon>
        <taxon>Caudoviricetes</taxon>
        <taxon>Vandenendeviridae</taxon>
        <taxon>Nankokuvirus</taxon>
        <taxon>Nankokuvirus PS24</taxon>
    </lineage>
</organism>
<gene>
    <name evidence="1" type="ORF">vB_PaeM_PS2400150</name>
</gene>
<sequence>MAKLTAVREFNEHGYNWYPQVWVEALQLWCAVRWVRYQRPEGFVTATAAIQFAEAGM</sequence>
<dbReference type="RefSeq" id="YP_009206112.1">
    <property type="nucleotide sequence ID" value="NC_028882.1"/>
</dbReference>
<protein>
    <submittedName>
        <fullName evidence="1">Uncharacterized protein</fullName>
    </submittedName>
</protein>